<dbReference type="Gene3D" id="3.40.50.1820">
    <property type="entry name" value="alpha/beta hydrolase"/>
    <property type="match status" value="1"/>
</dbReference>
<keyword evidence="3" id="KW-0575">Peroxidase</keyword>
<feature type="signal peptide" evidence="1">
    <location>
        <begin position="1"/>
        <end position="24"/>
    </location>
</feature>
<dbReference type="AlphaFoldDB" id="H6RSA6"/>
<dbReference type="Proteomes" id="UP000007517">
    <property type="component" value="Chromosome"/>
</dbReference>
<reference evidence="4" key="2">
    <citation type="submission" date="2012-02" db="EMBL/GenBank/DDBJ databases">
        <title>Complete genome sequence of Blastococcus saxobsidens strain DD2.</title>
        <authorList>
            <person name="Genoscope."/>
        </authorList>
    </citation>
    <scope>NUCLEOTIDE SEQUENCE [LARGE SCALE GENOMIC DNA]</scope>
    <source>
        <strain evidence="4">DD2</strain>
    </source>
</reference>
<dbReference type="RefSeq" id="WP_014378364.1">
    <property type="nucleotide sequence ID" value="NC_016943.1"/>
</dbReference>
<dbReference type="InterPro" id="IPR029058">
    <property type="entry name" value="AB_hydrolase_fold"/>
</dbReference>
<dbReference type="PANTHER" id="PTHR43798">
    <property type="entry name" value="MONOACYLGLYCEROL LIPASE"/>
    <property type="match status" value="1"/>
</dbReference>
<protein>
    <submittedName>
        <fullName evidence="3">Putative chloride peroxidase</fullName>
        <ecNumber evidence="3">1.11.1.10</ecNumber>
    </submittedName>
</protein>
<evidence type="ECO:0000313" key="4">
    <source>
        <dbReference type="Proteomes" id="UP000007517"/>
    </source>
</evidence>
<dbReference type="InterPro" id="IPR000073">
    <property type="entry name" value="AB_hydrolase_1"/>
</dbReference>
<dbReference type="SUPFAM" id="SSF53474">
    <property type="entry name" value="alpha/beta-Hydrolases"/>
    <property type="match status" value="1"/>
</dbReference>
<gene>
    <name evidence="3" type="ordered locus">BLASA_4702</name>
</gene>
<dbReference type="PRINTS" id="PR00412">
    <property type="entry name" value="EPOXHYDRLASE"/>
</dbReference>
<dbReference type="Pfam" id="PF00561">
    <property type="entry name" value="Abhydrolase_1"/>
    <property type="match status" value="1"/>
</dbReference>
<keyword evidence="4" id="KW-1185">Reference proteome</keyword>
<dbReference type="InterPro" id="IPR000639">
    <property type="entry name" value="Epox_hydrolase-like"/>
</dbReference>
<reference evidence="3 4" key="1">
    <citation type="journal article" date="2012" name="J. Bacteriol.">
        <title>Genome Sequence of Blastococcus saxobsidens DD2, a Stone-Inhabiting Bacterium.</title>
        <authorList>
            <person name="Chouaia B."/>
            <person name="Crotti E."/>
            <person name="Brusetti L."/>
            <person name="Daffonchio D."/>
            <person name="Essoussi I."/>
            <person name="Nouioui I."/>
            <person name="Sbissi I."/>
            <person name="Ghodhbane-Gtari F."/>
            <person name="Gtari M."/>
            <person name="Vacherie B."/>
            <person name="Barbe V."/>
            <person name="Medigue C."/>
            <person name="Gury J."/>
            <person name="Pujic P."/>
            <person name="Normand P."/>
        </authorList>
    </citation>
    <scope>NUCLEOTIDE SEQUENCE [LARGE SCALE GENOMIC DNA]</scope>
    <source>
        <strain evidence="3 4">DD2</strain>
    </source>
</reference>
<feature type="domain" description="AB hydrolase-1" evidence="2">
    <location>
        <begin position="70"/>
        <end position="300"/>
    </location>
</feature>
<dbReference type="PROSITE" id="PS51257">
    <property type="entry name" value="PROKAR_LIPOPROTEIN"/>
    <property type="match status" value="1"/>
</dbReference>
<feature type="chain" id="PRO_5039572498" evidence="1">
    <location>
        <begin position="25"/>
        <end position="325"/>
    </location>
</feature>
<name>H6RSA6_BLASD</name>
<dbReference type="GO" id="GO:0016691">
    <property type="term" value="F:chloride peroxidase activity"/>
    <property type="evidence" value="ECO:0007669"/>
    <property type="project" value="UniProtKB-EC"/>
</dbReference>
<dbReference type="eggNOG" id="COG2267">
    <property type="taxonomic scope" value="Bacteria"/>
</dbReference>
<dbReference type="HOGENOM" id="CLU_020336_50_1_11"/>
<dbReference type="STRING" id="1146883.BLASA_4702"/>
<dbReference type="KEGG" id="bsd:BLASA_4702"/>
<dbReference type="PRINTS" id="PR00111">
    <property type="entry name" value="ABHYDROLASE"/>
</dbReference>
<evidence type="ECO:0000259" key="2">
    <source>
        <dbReference type="Pfam" id="PF00561"/>
    </source>
</evidence>
<evidence type="ECO:0000256" key="1">
    <source>
        <dbReference type="SAM" id="SignalP"/>
    </source>
</evidence>
<proteinExistence type="predicted"/>
<keyword evidence="3" id="KW-0560">Oxidoreductase</keyword>
<evidence type="ECO:0000313" key="3">
    <source>
        <dbReference type="EMBL" id="CCG05498.1"/>
    </source>
</evidence>
<sequence>MLLRRSLFAVGLTTACLAPLGMAAAGTDPAPEAGPGPVESTFAGEEGFVEVEGARIFYQAQAQAQGEGQPILLIHGYPLTGDLFAENREALVQAGYRVITVDLRGYGRSEALGEQPEGSIESYAGDVLAVMDELGVESAVIGGMSMGGPIVFSMYQQAPDRFDGILLIDTVAAPAPPPEVGTWRGLIEVVNQQGTEAVPPLIIDEMLTGEARLEKPELVDYVTGLMDEASKQAYIAGAEALATRPDFRPLLPEIDVPTLVLVGLQDTIYPVSISQQMAEAIPGADLEIIDDGSHAVILEEAREANEEILDWAEDQPFAPEQAAAK</sequence>
<dbReference type="EMBL" id="FO117623">
    <property type="protein sequence ID" value="CCG05498.1"/>
    <property type="molecule type" value="Genomic_DNA"/>
</dbReference>
<dbReference type="InterPro" id="IPR050266">
    <property type="entry name" value="AB_hydrolase_sf"/>
</dbReference>
<accession>H6RSA6</accession>
<dbReference type="OrthoDB" id="9785847at2"/>
<keyword evidence="1" id="KW-0732">Signal</keyword>
<dbReference type="EC" id="1.11.1.10" evidence="3"/>
<organism evidence="3 4">
    <name type="scientific">Blastococcus saxobsidens (strain DD2)</name>
    <dbReference type="NCBI Taxonomy" id="1146883"/>
    <lineage>
        <taxon>Bacteria</taxon>
        <taxon>Bacillati</taxon>
        <taxon>Actinomycetota</taxon>
        <taxon>Actinomycetes</taxon>
        <taxon>Geodermatophilales</taxon>
        <taxon>Geodermatophilaceae</taxon>
        <taxon>Blastococcus</taxon>
    </lineage>
</organism>